<protein>
    <recommendedName>
        <fullName evidence="1">UPF0225 protein NS354_00405</fullName>
    </recommendedName>
</protein>
<dbReference type="OrthoDB" id="21421at2"/>
<evidence type="ECO:0000259" key="2">
    <source>
        <dbReference type="Pfam" id="PF17775"/>
    </source>
</evidence>
<dbReference type="EMBL" id="LDRK01000004">
    <property type="protein sequence ID" value="KTR87372.1"/>
    <property type="molecule type" value="Genomic_DNA"/>
</dbReference>
<feature type="domain" description="YchJ-like middle NTF2-like" evidence="2">
    <location>
        <begin position="29"/>
        <end position="123"/>
    </location>
</feature>
<dbReference type="PATRIC" id="fig|1079994.3.peg.1649"/>
<keyword evidence="4" id="KW-1185">Reference proteome</keyword>
<accession>A0A147ES39</accession>
<reference evidence="3 4" key="1">
    <citation type="journal article" date="2016" name="Front. Microbiol.">
        <title>Genomic Resource of Rice Seed Associated Bacteria.</title>
        <authorList>
            <person name="Midha S."/>
            <person name="Bansal K."/>
            <person name="Sharma S."/>
            <person name="Kumar N."/>
            <person name="Patil P.P."/>
            <person name="Chaudhry V."/>
            <person name="Patil P.B."/>
        </authorList>
    </citation>
    <scope>NUCLEOTIDE SEQUENCE [LARGE SCALE GENOMIC DNA]</scope>
    <source>
        <strain evidence="3 4">NS354</strain>
    </source>
</reference>
<comment type="caution">
    <text evidence="3">The sequence shown here is derived from an EMBL/GenBank/DDBJ whole genome shotgun (WGS) entry which is preliminary data.</text>
</comment>
<organism evidence="3 4">
    <name type="scientific">Leucobacter chromiiresistens</name>
    <dbReference type="NCBI Taxonomy" id="1079994"/>
    <lineage>
        <taxon>Bacteria</taxon>
        <taxon>Bacillati</taxon>
        <taxon>Actinomycetota</taxon>
        <taxon>Actinomycetes</taxon>
        <taxon>Micrococcales</taxon>
        <taxon>Microbacteriaceae</taxon>
        <taxon>Leucobacter</taxon>
    </lineage>
</organism>
<sequence length="133" mass="14574">MTDRPCPCGRGIGYASCCGPLHAGAAAPSAERLMRSRYSAFALGDAPYLLGTWDPATRPRTLELDADVEWKRLFIEGTEAGGPFDTVGVVTFTAIARGPEGRIELRERSRFRRSGGSWVYVDGETPPERRHSM</sequence>
<dbReference type="InterPro" id="IPR048469">
    <property type="entry name" value="YchJ-like_M"/>
</dbReference>
<dbReference type="Gene3D" id="3.10.450.50">
    <property type="match status" value="1"/>
</dbReference>
<proteinExistence type="inferred from homology"/>
<evidence type="ECO:0000313" key="3">
    <source>
        <dbReference type="EMBL" id="KTR87372.1"/>
    </source>
</evidence>
<dbReference type="InterPro" id="IPR032710">
    <property type="entry name" value="NTF2-like_dom_sf"/>
</dbReference>
<dbReference type="Proteomes" id="UP000070810">
    <property type="component" value="Unassembled WGS sequence"/>
</dbReference>
<evidence type="ECO:0000313" key="4">
    <source>
        <dbReference type="Proteomes" id="UP000070810"/>
    </source>
</evidence>
<dbReference type="RefSeq" id="WP_058592652.1">
    <property type="nucleotide sequence ID" value="NZ_LDRK01000004.1"/>
</dbReference>
<dbReference type="SUPFAM" id="SSF54427">
    <property type="entry name" value="NTF2-like"/>
    <property type="match status" value="1"/>
</dbReference>
<evidence type="ECO:0000256" key="1">
    <source>
        <dbReference type="HAMAP-Rule" id="MF_00612"/>
    </source>
</evidence>
<dbReference type="AlphaFoldDB" id="A0A147ES39"/>
<dbReference type="InterPro" id="IPR023006">
    <property type="entry name" value="YchJ-like"/>
</dbReference>
<name>A0A147ES39_9MICO</name>
<dbReference type="HAMAP" id="MF_00612">
    <property type="entry name" value="UPF0225"/>
    <property type="match status" value="1"/>
</dbReference>
<gene>
    <name evidence="3" type="ORF">NS354_00405</name>
</gene>
<comment type="similarity">
    <text evidence="1">Belongs to the UPF0225 family.</text>
</comment>
<dbReference type="Pfam" id="PF17775">
    <property type="entry name" value="YchJ_M-like"/>
    <property type="match status" value="1"/>
</dbReference>